<gene>
    <name evidence="11" type="primary">nuoA</name>
    <name evidence="13" type="ORF">QQX04_00170</name>
</gene>
<sequence>MNPYVPILVMVAIAALMAIGGLAASRVLGPHRDNAAKLDRYESGLEPTPLAKGGGRIPVKYYLTAMTFIIFDIEVVFLYPWAVAHDALGWFGLIAIMTFLALITIPFVYEWRRGGFDWE</sequence>
<evidence type="ECO:0000256" key="5">
    <source>
        <dbReference type="ARBA" id="ARBA00022692"/>
    </source>
</evidence>
<keyword evidence="14" id="KW-1185">Reference proteome</keyword>
<comment type="caution">
    <text evidence="13">The sequence shown here is derived from an EMBL/GenBank/DDBJ whole genome shotgun (WGS) entry which is preliminary data.</text>
</comment>
<dbReference type="PANTHER" id="PTHR11058">
    <property type="entry name" value="NADH-UBIQUINONE OXIDOREDUCTASE CHAIN 3"/>
    <property type="match status" value="1"/>
</dbReference>
<comment type="function">
    <text evidence="11">NDH-1 shuttles electrons from NADH, via FMN and iron-sulfur (Fe-S) centers, to quinones in the respiratory chain. The immediate electron acceptor for the enzyme in this species is believed to be a menaquinone. Couples the redox reaction to proton translocation (for every two electrons transferred, four hydrogen ions are translocated across the cytoplasmic membrane), and thus conserves the redox energy in a proton gradient.</text>
</comment>
<feature type="transmembrane region" description="Helical" evidence="11">
    <location>
        <begin position="88"/>
        <end position="109"/>
    </location>
</feature>
<dbReference type="GO" id="GO:0050136">
    <property type="term" value="F:NADH dehydrogenase (quinone) (non-electrogenic) activity"/>
    <property type="evidence" value="ECO:0007669"/>
    <property type="project" value="UniProtKB-EC"/>
</dbReference>
<evidence type="ECO:0000256" key="8">
    <source>
        <dbReference type="ARBA" id="ARBA00022989"/>
    </source>
</evidence>
<evidence type="ECO:0000256" key="3">
    <source>
        <dbReference type="ARBA" id="ARBA00022448"/>
    </source>
</evidence>
<evidence type="ECO:0000256" key="4">
    <source>
        <dbReference type="ARBA" id="ARBA00022475"/>
    </source>
</evidence>
<feature type="transmembrane region" description="Helical" evidence="11">
    <location>
        <begin position="6"/>
        <end position="28"/>
    </location>
</feature>
<evidence type="ECO:0000256" key="12">
    <source>
        <dbReference type="RuleBase" id="RU003639"/>
    </source>
</evidence>
<evidence type="ECO:0000313" key="13">
    <source>
        <dbReference type="EMBL" id="MDN4471404.1"/>
    </source>
</evidence>
<keyword evidence="13" id="KW-0560">Oxidoreductase</keyword>
<evidence type="ECO:0000313" key="14">
    <source>
        <dbReference type="Proteomes" id="UP001172738"/>
    </source>
</evidence>
<keyword evidence="4 11" id="KW-1003">Cell membrane</keyword>
<dbReference type="PANTHER" id="PTHR11058:SF22">
    <property type="entry name" value="NADH-QUINONE OXIDOREDUCTASE SUBUNIT A"/>
    <property type="match status" value="1"/>
</dbReference>
<evidence type="ECO:0000256" key="11">
    <source>
        <dbReference type="HAMAP-Rule" id="MF_01394"/>
    </source>
</evidence>
<name>A0ABT8FWZ0_9MICO</name>
<evidence type="ECO:0000256" key="6">
    <source>
        <dbReference type="ARBA" id="ARBA00022719"/>
    </source>
</evidence>
<evidence type="ECO:0000256" key="10">
    <source>
        <dbReference type="ARBA" id="ARBA00023136"/>
    </source>
</evidence>
<reference evidence="13" key="1">
    <citation type="submission" date="2023-06" db="EMBL/GenBank/DDBJ databases">
        <title>SYSU T00b26.</title>
        <authorList>
            <person name="Gao L."/>
            <person name="Fang B.-Z."/>
            <person name="Li W.-J."/>
        </authorList>
    </citation>
    <scope>NUCLEOTIDE SEQUENCE</scope>
    <source>
        <strain evidence="13">SYSU T00b26</strain>
    </source>
</reference>
<keyword evidence="5 11" id="KW-0812">Transmembrane</keyword>
<dbReference type="NCBIfam" id="NF005922">
    <property type="entry name" value="PRK07928.1"/>
    <property type="match status" value="1"/>
</dbReference>
<dbReference type="InterPro" id="IPR000440">
    <property type="entry name" value="NADH_UbQ/plastoQ_OxRdtase_su3"/>
</dbReference>
<keyword evidence="3 11" id="KW-0813">Transport</keyword>
<proteinExistence type="inferred from homology"/>
<dbReference type="HAMAP" id="MF_01394">
    <property type="entry name" value="NDH1_NuoA"/>
    <property type="match status" value="1"/>
</dbReference>
<dbReference type="EC" id="7.1.1.-" evidence="11"/>
<dbReference type="Pfam" id="PF00507">
    <property type="entry name" value="Oxidored_q4"/>
    <property type="match status" value="1"/>
</dbReference>
<evidence type="ECO:0000256" key="2">
    <source>
        <dbReference type="ARBA" id="ARBA00008472"/>
    </source>
</evidence>
<organism evidence="13 14">
    <name type="scientific">Demequina zhanjiangensis</name>
    <dbReference type="NCBI Taxonomy" id="3051659"/>
    <lineage>
        <taxon>Bacteria</taxon>
        <taxon>Bacillati</taxon>
        <taxon>Actinomycetota</taxon>
        <taxon>Actinomycetes</taxon>
        <taxon>Micrococcales</taxon>
        <taxon>Demequinaceae</taxon>
        <taxon>Demequina</taxon>
    </lineage>
</organism>
<evidence type="ECO:0000256" key="9">
    <source>
        <dbReference type="ARBA" id="ARBA00023027"/>
    </source>
</evidence>
<dbReference type="EMBL" id="JAUHPV010000001">
    <property type="protein sequence ID" value="MDN4471404.1"/>
    <property type="molecule type" value="Genomic_DNA"/>
</dbReference>
<keyword evidence="7 11" id="KW-1278">Translocase</keyword>
<feature type="transmembrane region" description="Helical" evidence="11">
    <location>
        <begin position="61"/>
        <end position="82"/>
    </location>
</feature>
<dbReference type="RefSeq" id="WP_301125003.1">
    <property type="nucleotide sequence ID" value="NZ_JAUHPV010000001.1"/>
</dbReference>
<evidence type="ECO:0000256" key="7">
    <source>
        <dbReference type="ARBA" id="ARBA00022967"/>
    </source>
</evidence>
<comment type="subcellular location">
    <subcellularLocation>
        <location evidence="11 12">Cell membrane</location>
        <topology evidence="11 12">Multi-pass membrane protein</topology>
    </subcellularLocation>
    <subcellularLocation>
        <location evidence="1">Membrane</location>
        <topology evidence="1">Multi-pass membrane protein</topology>
    </subcellularLocation>
</comment>
<dbReference type="Gene3D" id="1.20.58.1610">
    <property type="entry name" value="NADH:ubiquinone/plastoquinone oxidoreductase, chain 3"/>
    <property type="match status" value="1"/>
</dbReference>
<keyword evidence="8 11" id="KW-1133">Transmembrane helix</keyword>
<dbReference type="InterPro" id="IPR038430">
    <property type="entry name" value="NDAH_ubi_oxred_su3_sf"/>
</dbReference>
<dbReference type="Proteomes" id="UP001172738">
    <property type="component" value="Unassembled WGS sequence"/>
</dbReference>
<protein>
    <recommendedName>
        <fullName evidence="11">NADH-quinone oxidoreductase subunit A</fullName>
        <ecNumber evidence="11">7.1.1.-</ecNumber>
    </recommendedName>
    <alternativeName>
        <fullName evidence="11">NADH dehydrogenase I subunit A</fullName>
    </alternativeName>
    <alternativeName>
        <fullName evidence="11">NDH-1 subunit A</fullName>
    </alternativeName>
    <alternativeName>
        <fullName evidence="11">NUO1</fullName>
    </alternativeName>
</protein>
<accession>A0ABT8FWZ0</accession>
<comment type="similarity">
    <text evidence="2 11 12">Belongs to the complex I subunit 3 family.</text>
</comment>
<comment type="subunit">
    <text evidence="11">NDH-1 is composed of 14 different subunits. Subunits NuoA, H, J, K, L, M, N constitute the membrane sector of the complex.</text>
</comment>
<comment type="catalytic activity">
    <reaction evidence="11 12">
        <text>a quinone + NADH + 5 H(+)(in) = a quinol + NAD(+) + 4 H(+)(out)</text>
        <dbReference type="Rhea" id="RHEA:57888"/>
        <dbReference type="ChEBI" id="CHEBI:15378"/>
        <dbReference type="ChEBI" id="CHEBI:24646"/>
        <dbReference type="ChEBI" id="CHEBI:57540"/>
        <dbReference type="ChEBI" id="CHEBI:57945"/>
        <dbReference type="ChEBI" id="CHEBI:132124"/>
    </reaction>
</comment>
<keyword evidence="6 11" id="KW-0874">Quinone</keyword>
<dbReference type="InterPro" id="IPR023043">
    <property type="entry name" value="NAD(P)H_OxRDtase_bac/plastid"/>
</dbReference>
<keyword evidence="10 11" id="KW-0472">Membrane</keyword>
<evidence type="ECO:0000256" key="1">
    <source>
        <dbReference type="ARBA" id="ARBA00004141"/>
    </source>
</evidence>
<keyword evidence="9 11" id="KW-0520">NAD</keyword>